<dbReference type="Proteomes" id="UP001596020">
    <property type="component" value="Unassembled WGS sequence"/>
</dbReference>
<sequence>MGDSFSSYDDQAAIAFIRTHIHKPLANKLSDDMINYFIDLIYDYYESRGYLDEDNEEEEVQIDIEEMVEYVRKGASRDEVGNFTDDEVEDIIQAELDYSESLD</sequence>
<keyword evidence="2" id="KW-1185">Reference proteome</keyword>
<organism evidence="1 2">
    <name type="scientific">Falsiporphyromonas endometrii</name>
    <dbReference type="NCBI Taxonomy" id="1387297"/>
    <lineage>
        <taxon>Bacteria</taxon>
        <taxon>Pseudomonadati</taxon>
        <taxon>Bacteroidota</taxon>
        <taxon>Bacteroidia</taxon>
        <taxon>Bacteroidales</taxon>
        <taxon>Porphyromonadaceae</taxon>
        <taxon>Falsiporphyromonas</taxon>
    </lineage>
</organism>
<evidence type="ECO:0000313" key="2">
    <source>
        <dbReference type="Proteomes" id="UP001596020"/>
    </source>
</evidence>
<accession>A0ABV9K8C7</accession>
<reference evidence="2" key="1">
    <citation type="journal article" date="2019" name="Int. J. Syst. Evol. Microbiol.">
        <title>The Global Catalogue of Microorganisms (GCM) 10K type strain sequencing project: providing services to taxonomists for standard genome sequencing and annotation.</title>
        <authorList>
            <consortium name="The Broad Institute Genomics Platform"/>
            <consortium name="The Broad Institute Genome Sequencing Center for Infectious Disease"/>
            <person name="Wu L."/>
            <person name="Ma J."/>
        </authorList>
    </citation>
    <scope>NUCLEOTIDE SEQUENCE [LARGE SCALE GENOMIC DNA]</scope>
    <source>
        <strain evidence="2">CGMCC 4.7357</strain>
    </source>
</reference>
<proteinExistence type="predicted"/>
<evidence type="ECO:0000313" key="1">
    <source>
        <dbReference type="EMBL" id="MFC4665926.1"/>
    </source>
</evidence>
<protein>
    <submittedName>
        <fullName evidence="1">Uncharacterized protein</fullName>
    </submittedName>
</protein>
<dbReference type="RefSeq" id="WP_380078491.1">
    <property type="nucleotide sequence ID" value="NZ_JBHSGO010000153.1"/>
</dbReference>
<gene>
    <name evidence="1" type="ORF">ACFO3G_04830</name>
</gene>
<dbReference type="EMBL" id="JBHSGO010000153">
    <property type="protein sequence ID" value="MFC4665926.1"/>
    <property type="molecule type" value="Genomic_DNA"/>
</dbReference>
<comment type="caution">
    <text evidence="1">The sequence shown here is derived from an EMBL/GenBank/DDBJ whole genome shotgun (WGS) entry which is preliminary data.</text>
</comment>
<name>A0ABV9K8C7_9PORP</name>